<evidence type="ECO:0000313" key="10">
    <source>
        <dbReference type="Proteomes" id="UP000183947"/>
    </source>
</evidence>
<evidence type="ECO:0000256" key="1">
    <source>
        <dbReference type="ARBA" id="ARBA00004651"/>
    </source>
</evidence>
<dbReference type="InterPro" id="IPR000515">
    <property type="entry name" value="MetI-like"/>
</dbReference>
<keyword evidence="6 7" id="KW-0472">Membrane</keyword>
<evidence type="ECO:0000313" key="9">
    <source>
        <dbReference type="EMBL" id="SHK37099.1"/>
    </source>
</evidence>
<dbReference type="RefSeq" id="WP_073281414.1">
    <property type="nucleotide sequence ID" value="NZ_FRAS01000002.1"/>
</dbReference>
<dbReference type="GO" id="GO:0055085">
    <property type="term" value="P:transmembrane transport"/>
    <property type="evidence" value="ECO:0007669"/>
    <property type="project" value="InterPro"/>
</dbReference>
<dbReference type="CDD" id="cd06261">
    <property type="entry name" value="TM_PBP2"/>
    <property type="match status" value="1"/>
</dbReference>
<keyword evidence="4 7" id="KW-0812">Transmembrane</keyword>
<keyword evidence="10" id="KW-1185">Reference proteome</keyword>
<feature type="transmembrane region" description="Helical" evidence="7">
    <location>
        <begin position="106"/>
        <end position="123"/>
    </location>
</feature>
<feature type="transmembrane region" description="Helical" evidence="7">
    <location>
        <begin position="198"/>
        <end position="215"/>
    </location>
</feature>
<comment type="similarity">
    <text evidence="7">Belongs to the binding-protein-dependent transport system permease family.</text>
</comment>
<dbReference type="PANTHER" id="PTHR43386">
    <property type="entry name" value="OLIGOPEPTIDE TRANSPORT SYSTEM PERMEASE PROTEIN APPC"/>
    <property type="match status" value="1"/>
</dbReference>
<dbReference type="PROSITE" id="PS50928">
    <property type="entry name" value="ABC_TM1"/>
    <property type="match status" value="1"/>
</dbReference>
<dbReference type="STRING" id="1121959.SAMN02746009_00820"/>
<feature type="domain" description="ABC transmembrane type-1" evidence="8">
    <location>
        <begin position="71"/>
        <end position="321"/>
    </location>
</feature>
<evidence type="ECO:0000259" key="8">
    <source>
        <dbReference type="PROSITE" id="PS50928"/>
    </source>
</evidence>
<gene>
    <name evidence="9" type="ORF">SAMN02746009_00820</name>
</gene>
<dbReference type="Pfam" id="PF00528">
    <property type="entry name" value="BPD_transp_1"/>
    <property type="match status" value="1"/>
</dbReference>
<dbReference type="GO" id="GO:0005886">
    <property type="term" value="C:plasma membrane"/>
    <property type="evidence" value="ECO:0007669"/>
    <property type="project" value="UniProtKB-SubCell"/>
</dbReference>
<feature type="transmembrane region" description="Helical" evidence="7">
    <location>
        <begin position="135"/>
        <end position="152"/>
    </location>
</feature>
<organism evidence="9 10">
    <name type="scientific">Hymenobacter psychrotolerans DSM 18569</name>
    <dbReference type="NCBI Taxonomy" id="1121959"/>
    <lineage>
        <taxon>Bacteria</taxon>
        <taxon>Pseudomonadati</taxon>
        <taxon>Bacteroidota</taxon>
        <taxon>Cytophagia</taxon>
        <taxon>Cytophagales</taxon>
        <taxon>Hymenobacteraceae</taxon>
        <taxon>Hymenobacter</taxon>
    </lineage>
</organism>
<dbReference type="Proteomes" id="UP000183947">
    <property type="component" value="Unassembled WGS sequence"/>
</dbReference>
<dbReference type="PANTHER" id="PTHR43386:SF1">
    <property type="entry name" value="D,D-DIPEPTIDE TRANSPORT SYSTEM PERMEASE PROTEIN DDPC-RELATED"/>
    <property type="match status" value="1"/>
</dbReference>
<feature type="transmembrane region" description="Helical" evidence="7">
    <location>
        <begin position="260"/>
        <end position="280"/>
    </location>
</feature>
<dbReference type="EMBL" id="FRAS01000002">
    <property type="protein sequence ID" value="SHK37099.1"/>
    <property type="molecule type" value="Genomic_DNA"/>
</dbReference>
<name>A0A1M6RXS4_9BACT</name>
<protein>
    <submittedName>
        <fullName evidence="9">Peptide/nickel transport system permease protein</fullName>
    </submittedName>
</protein>
<keyword evidence="3" id="KW-1003">Cell membrane</keyword>
<keyword evidence="5 7" id="KW-1133">Transmembrane helix</keyword>
<feature type="transmembrane region" description="Helical" evidence="7">
    <location>
        <begin position="75"/>
        <end position="99"/>
    </location>
</feature>
<dbReference type="AlphaFoldDB" id="A0A1M6RXS4"/>
<reference evidence="10" key="1">
    <citation type="submission" date="2016-11" db="EMBL/GenBank/DDBJ databases">
        <authorList>
            <person name="Varghese N."/>
            <person name="Submissions S."/>
        </authorList>
    </citation>
    <scope>NUCLEOTIDE SEQUENCE [LARGE SCALE GENOMIC DNA]</scope>
    <source>
        <strain evidence="10">DSM 18569</strain>
    </source>
</reference>
<dbReference type="OrthoDB" id="9783218at2"/>
<accession>A0A1M6RXS4</accession>
<dbReference type="Gene3D" id="1.10.3720.10">
    <property type="entry name" value="MetI-like"/>
    <property type="match status" value="1"/>
</dbReference>
<evidence type="ECO:0000256" key="2">
    <source>
        <dbReference type="ARBA" id="ARBA00022448"/>
    </source>
</evidence>
<evidence type="ECO:0000256" key="3">
    <source>
        <dbReference type="ARBA" id="ARBA00022475"/>
    </source>
</evidence>
<comment type="subcellular location">
    <subcellularLocation>
        <location evidence="1 7">Cell membrane</location>
        <topology evidence="1 7">Multi-pass membrane protein</topology>
    </subcellularLocation>
</comment>
<sequence length="334" mass="35421">MSRNGIFSNWSGWLSFGWLLLLLIGALLADAVTLPSGPDLLRASAAPLTPGHLLGTDSQGQDVLSGILHGARTTLLISLPTAISAATLGTALGVVAGYWGNTRLRLPRAWVLAGGGALLLYTLLCAPERSPVAGWWPLVLASGGIVSGKILARRGWGRTAVVLPADTVVSASMVFLAAVPRLLLVLVVAATIEPSISSLILLLTLTFWVPTARLVRAEVQRIRQLPYFEAATALGVPAPQIILRHVLPGCWPLVRTSLPLSLAVLISLETTLSFLGVGLPPEMPSWGRVLAAGRVSPTCWWLIIFPTMALLFTALSLRRLLPDLGQSRVTSKAK</sequence>
<evidence type="ECO:0000256" key="4">
    <source>
        <dbReference type="ARBA" id="ARBA00022692"/>
    </source>
</evidence>
<dbReference type="InterPro" id="IPR050366">
    <property type="entry name" value="BP-dependent_transpt_permease"/>
</dbReference>
<evidence type="ECO:0000256" key="5">
    <source>
        <dbReference type="ARBA" id="ARBA00022989"/>
    </source>
</evidence>
<feature type="transmembrane region" description="Helical" evidence="7">
    <location>
        <begin position="300"/>
        <end position="321"/>
    </location>
</feature>
<keyword evidence="2 7" id="KW-0813">Transport</keyword>
<evidence type="ECO:0000256" key="6">
    <source>
        <dbReference type="ARBA" id="ARBA00023136"/>
    </source>
</evidence>
<dbReference type="InterPro" id="IPR035906">
    <property type="entry name" value="MetI-like_sf"/>
</dbReference>
<proteinExistence type="inferred from homology"/>
<dbReference type="SUPFAM" id="SSF161098">
    <property type="entry name" value="MetI-like"/>
    <property type="match status" value="1"/>
</dbReference>
<evidence type="ECO:0000256" key="7">
    <source>
        <dbReference type="RuleBase" id="RU363032"/>
    </source>
</evidence>
<feature type="transmembrane region" description="Helical" evidence="7">
    <location>
        <begin position="173"/>
        <end position="192"/>
    </location>
</feature>